<keyword evidence="7" id="KW-0539">Nucleus</keyword>
<evidence type="ECO:0000256" key="4">
    <source>
        <dbReference type="ARBA" id="ARBA00022833"/>
    </source>
</evidence>
<dbReference type="SUPFAM" id="SSF57667">
    <property type="entry name" value="beta-beta-alpha zinc fingers"/>
    <property type="match status" value="1"/>
</dbReference>
<evidence type="ECO:0000256" key="3">
    <source>
        <dbReference type="ARBA" id="ARBA00022771"/>
    </source>
</evidence>
<evidence type="ECO:0000313" key="10">
    <source>
        <dbReference type="EMBL" id="KAJ8749512.1"/>
    </source>
</evidence>
<keyword evidence="5" id="KW-0805">Transcription regulation</keyword>
<dbReference type="PROSITE" id="PS50157">
    <property type="entry name" value="ZINC_FINGER_C2H2_2"/>
    <property type="match status" value="1"/>
</dbReference>
<dbReference type="GO" id="GO:0008270">
    <property type="term" value="F:zinc ion binding"/>
    <property type="evidence" value="ECO:0007669"/>
    <property type="project" value="UniProtKB-KW"/>
</dbReference>
<keyword evidence="11" id="KW-1185">Reference proteome</keyword>
<dbReference type="InterPro" id="IPR036236">
    <property type="entry name" value="Znf_C2H2_sf"/>
</dbReference>
<accession>A0AAV8SBB8</accession>
<evidence type="ECO:0000256" key="2">
    <source>
        <dbReference type="ARBA" id="ARBA00022723"/>
    </source>
</evidence>
<evidence type="ECO:0000256" key="7">
    <source>
        <dbReference type="ARBA" id="ARBA00023242"/>
    </source>
</evidence>
<dbReference type="InterPro" id="IPR013087">
    <property type="entry name" value="Znf_C2H2_type"/>
</dbReference>
<dbReference type="Gene3D" id="3.30.160.60">
    <property type="entry name" value="Classic Zinc Finger"/>
    <property type="match status" value="1"/>
</dbReference>
<dbReference type="Pfam" id="PF13912">
    <property type="entry name" value="zf-C2H2_6"/>
    <property type="match status" value="1"/>
</dbReference>
<dbReference type="EMBL" id="JAIWQS010000012">
    <property type="protein sequence ID" value="KAJ8749512.1"/>
    <property type="molecule type" value="Genomic_DNA"/>
</dbReference>
<evidence type="ECO:0000256" key="6">
    <source>
        <dbReference type="ARBA" id="ARBA00023163"/>
    </source>
</evidence>
<dbReference type="PROSITE" id="PS00028">
    <property type="entry name" value="ZINC_FINGER_C2H2_1"/>
    <property type="match status" value="1"/>
</dbReference>
<comment type="caution">
    <text evidence="10">The sequence shown here is derived from an EMBL/GenBank/DDBJ whole genome shotgun (WGS) entry which is preliminary data.</text>
</comment>
<evidence type="ECO:0000256" key="5">
    <source>
        <dbReference type="ARBA" id="ARBA00023015"/>
    </source>
</evidence>
<protein>
    <recommendedName>
        <fullName evidence="9">C2H2-type domain-containing protein</fullName>
    </recommendedName>
</protein>
<dbReference type="PANTHER" id="PTHR45801:SF110">
    <property type="entry name" value="TRANSCRIPTIONAL REGULATOR SUPERMAN"/>
    <property type="match status" value="1"/>
</dbReference>
<sequence>MKRTSCTMMSTEKVEDKREWECDNLTLQGDQSTELSWPQRSYVCSFCKRAFNSAQALGGHMNVHRRDRARLRQLPSWVFDQCPNPSSKSNLNPTFSSSNLLASRSTKFLPCHCPDKSLLSRPLTKSFASSSYHEKRLALECSQVDISSPQKEDLTRKSISALAEIEELKKGFTKRHAFNVSKKGGVINLEMEMGCNDPKEKVLDLELRLGYMS</sequence>
<keyword evidence="3 8" id="KW-0863">Zinc-finger</keyword>
<dbReference type="PANTHER" id="PTHR45801">
    <property type="entry name" value="OS07G0101800 PROTEIN"/>
    <property type="match status" value="1"/>
</dbReference>
<dbReference type="Proteomes" id="UP001159364">
    <property type="component" value="Linkage Group LG12"/>
</dbReference>
<evidence type="ECO:0000313" key="11">
    <source>
        <dbReference type="Proteomes" id="UP001159364"/>
    </source>
</evidence>
<evidence type="ECO:0000256" key="8">
    <source>
        <dbReference type="PROSITE-ProRule" id="PRU00042"/>
    </source>
</evidence>
<dbReference type="GO" id="GO:0005634">
    <property type="term" value="C:nucleus"/>
    <property type="evidence" value="ECO:0007669"/>
    <property type="project" value="UniProtKB-SubCell"/>
</dbReference>
<name>A0AAV8SBB8_9ROSI</name>
<dbReference type="InterPro" id="IPR052426">
    <property type="entry name" value="Plant_dev_regulator"/>
</dbReference>
<evidence type="ECO:0000259" key="9">
    <source>
        <dbReference type="PROSITE" id="PS50157"/>
    </source>
</evidence>
<keyword evidence="4" id="KW-0862">Zinc</keyword>
<feature type="domain" description="C2H2-type" evidence="9">
    <location>
        <begin position="42"/>
        <end position="69"/>
    </location>
</feature>
<keyword evidence="6" id="KW-0804">Transcription</keyword>
<organism evidence="10 11">
    <name type="scientific">Erythroxylum novogranatense</name>
    <dbReference type="NCBI Taxonomy" id="1862640"/>
    <lineage>
        <taxon>Eukaryota</taxon>
        <taxon>Viridiplantae</taxon>
        <taxon>Streptophyta</taxon>
        <taxon>Embryophyta</taxon>
        <taxon>Tracheophyta</taxon>
        <taxon>Spermatophyta</taxon>
        <taxon>Magnoliopsida</taxon>
        <taxon>eudicotyledons</taxon>
        <taxon>Gunneridae</taxon>
        <taxon>Pentapetalae</taxon>
        <taxon>rosids</taxon>
        <taxon>fabids</taxon>
        <taxon>Malpighiales</taxon>
        <taxon>Erythroxylaceae</taxon>
        <taxon>Erythroxylum</taxon>
    </lineage>
</organism>
<reference evidence="10 11" key="1">
    <citation type="submission" date="2021-09" db="EMBL/GenBank/DDBJ databases">
        <title>Genomic insights and catalytic innovation underlie evolution of tropane alkaloids biosynthesis.</title>
        <authorList>
            <person name="Wang Y.-J."/>
            <person name="Tian T."/>
            <person name="Huang J.-P."/>
            <person name="Huang S.-X."/>
        </authorList>
    </citation>
    <scope>NUCLEOTIDE SEQUENCE [LARGE SCALE GENOMIC DNA]</scope>
    <source>
        <strain evidence="10">KIB-2018</strain>
        <tissue evidence="10">Leaf</tissue>
    </source>
</reference>
<evidence type="ECO:0000256" key="1">
    <source>
        <dbReference type="ARBA" id="ARBA00004123"/>
    </source>
</evidence>
<dbReference type="SMART" id="SM00355">
    <property type="entry name" value="ZnF_C2H2"/>
    <property type="match status" value="1"/>
</dbReference>
<keyword evidence="2" id="KW-0479">Metal-binding</keyword>
<gene>
    <name evidence="10" type="ORF">K2173_025707</name>
</gene>
<proteinExistence type="predicted"/>
<comment type="subcellular location">
    <subcellularLocation>
        <location evidence="1">Nucleus</location>
    </subcellularLocation>
</comment>
<dbReference type="AlphaFoldDB" id="A0AAV8SBB8"/>